<dbReference type="SUPFAM" id="SSF69572">
    <property type="entry name" value="Activating enzymes of the ubiquitin-like proteins"/>
    <property type="match status" value="1"/>
</dbReference>
<evidence type="ECO:0000259" key="1">
    <source>
        <dbReference type="Pfam" id="PF00899"/>
    </source>
</evidence>
<dbReference type="Pfam" id="PF00899">
    <property type="entry name" value="ThiF"/>
    <property type="match status" value="1"/>
</dbReference>
<reference evidence="2 3" key="1">
    <citation type="submission" date="2016-02" db="EMBL/GenBank/DDBJ databases">
        <authorList>
            <person name="Wen L."/>
            <person name="He K."/>
            <person name="Yang H."/>
        </authorList>
    </citation>
    <scope>NUCLEOTIDE SEQUENCE [LARGE SCALE GENOMIC DNA]</scope>
    <source>
        <strain evidence="2 3">DSM 22607</strain>
    </source>
</reference>
<dbReference type="GO" id="GO:0061503">
    <property type="term" value="F:tRNA threonylcarbamoyladenosine dehydratase"/>
    <property type="evidence" value="ECO:0007669"/>
    <property type="project" value="TreeGrafter"/>
</dbReference>
<dbReference type="CDD" id="cd00755">
    <property type="entry name" value="YgdL_like"/>
    <property type="match status" value="1"/>
</dbReference>
<feature type="domain" description="THIF-type NAD/FAD binding fold" evidence="1">
    <location>
        <begin position="6"/>
        <end position="231"/>
    </location>
</feature>
<evidence type="ECO:0000313" key="2">
    <source>
        <dbReference type="EMBL" id="KXK65011.1"/>
    </source>
</evidence>
<dbReference type="Gene3D" id="3.40.50.720">
    <property type="entry name" value="NAD(P)-binding Rossmann-like Domain"/>
    <property type="match status" value="1"/>
</dbReference>
<dbReference type="InterPro" id="IPR000594">
    <property type="entry name" value="ThiF_NAD_FAD-bd"/>
</dbReference>
<dbReference type="GO" id="GO:0061504">
    <property type="term" value="P:cyclic threonylcarbamoyladenosine biosynthetic process"/>
    <property type="evidence" value="ECO:0007669"/>
    <property type="project" value="TreeGrafter"/>
</dbReference>
<evidence type="ECO:0000313" key="3">
    <source>
        <dbReference type="Proteomes" id="UP000070366"/>
    </source>
</evidence>
<dbReference type="PATRIC" id="fig|626937.4.peg.2227"/>
<name>A0A136Q2X2_9FIRM</name>
<dbReference type="EMBL" id="LSZW01000063">
    <property type="protein sequence ID" value="KXK65011.1"/>
    <property type="molecule type" value="Genomic_DNA"/>
</dbReference>
<dbReference type="KEGG" id="cmiu:B1H56_04020"/>
<comment type="caution">
    <text evidence="2">The sequence shown here is derived from an EMBL/GenBank/DDBJ whole genome shotgun (WGS) entry which is preliminary data.</text>
</comment>
<dbReference type="STRING" id="626937.HMPREF3293_02260"/>
<accession>A0A136Q2X2</accession>
<sequence>MLDDSRTVALIGEEGAGRLRASSVAVFGVGGVGSFAAEALARAGIGTLYLIDNDIVQPSNCNRQLVALSSTVGSKKAEVMAARVRDINPAINAVAIDRFYDEASSDEIFAHKFDFVIDAIDSLRSKESLILNCAGREIEIISSMGAGNKLYPERFAVMDLFRTTCDPIAKRLRKRLRDAGIKRLRVVCSDELPRKTGLSESGKNAPASISFVPSVCGLLMAGAAIRYLAGVEE</sequence>
<dbReference type="GO" id="GO:0008641">
    <property type="term" value="F:ubiquitin-like modifier activating enzyme activity"/>
    <property type="evidence" value="ECO:0007669"/>
    <property type="project" value="InterPro"/>
</dbReference>
<protein>
    <submittedName>
        <fullName evidence="2">ThiF family protein</fullName>
    </submittedName>
</protein>
<organism evidence="2 3">
    <name type="scientific">Christensenella minuta</name>
    <dbReference type="NCBI Taxonomy" id="626937"/>
    <lineage>
        <taxon>Bacteria</taxon>
        <taxon>Bacillati</taxon>
        <taxon>Bacillota</taxon>
        <taxon>Clostridia</taxon>
        <taxon>Christensenellales</taxon>
        <taxon>Christensenellaceae</taxon>
        <taxon>Christensenella</taxon>
    </lineage>
</organism>
<dbReference type="InterPro" id="IPR045886">
    <property type="entry name" value="ThiF/MoeB/HesA"/>
</dbReference>
<proteinExistence type="predicted"/>
<dbReference type="InterPro" id="IPR035985">
    <property type="entry name" value="Ubiquitin-activating_enz"/>
</dbReference>
<dbReference type="PANTHER" id="PTHR43267:SF1">
    <property type="entry name" value="TRNA THREONYLCARBAMOYLADENOSINE DEHYDRATASE"/>
    <property type="match status" value="1"/>
</dbReference>
<dbReference type="RefSeq" id="WP_066518701.1">
    <property type="nucleotide sequence ID" value="NZ_CABMOF010000001.1"/>
</dbReference>
<dbReference type="Proteomes" id="UP000070366">
    <property type="component" value="Unassembled WGS sequence"/>
</dbReference>
<dbReference type="OrthoDB" id="9804150at2"/>
<dbReference type="PANTHER" id="PTHR43267">
    <property type="entry name" value="TRNA THREONYLCARBAMOYLADENOSINE DEHYDRATASE"/>
    <property type="match status" value="1"/>
</dbReference>
<gene>
    <name evidence="2" type="ORF">HMPREF3293_02260</name>
</gene>
<keyword evidence="3" id="KW-1185">Reference proteome</keyword>
<dbReference type="AlphaFoldDB" id="A0A136Q2X2"/>